<protein>
    <submittedName>
        <fullName evidence="1">Uncharacterized protein</fullName>
    </submittedName>
</protein>
<keyword evidence="2" id="KW-1185">Reference proteome</keyword>
<dbReference type="Proteomes" id="UP000660745">
    <property type="component" value="Unassembled WGS sequence"/>
</dbReference>
<name>A0A918E9C1_9ACTN</name>
<gene>
    <name evidence="1" type="ORF">GCM10012278_66780</name>
</gene>
<organism evidence="1 2">
    <name type="scientific">Nonomuraea glycinis</name>
    <dbReference type="NCBI Taxonomy" id="2047744"/>
    <lineage>
        <taxon>Bacteria</taxon>
        <taxon>Bacillati</taxon>
        <taxon>Actinomycetota</taxon>
        <taxon>Actinomycetes</taxon>
        <taxon>Streptosporangiales</taxon>
        <taxon>Streptosporangiaceae</taxon>
        <taxon>Nonomuraea</taxon>
    </lineage>
</organism>
<comment type="caution">
    <text evidence="1">The sequence shown here is derived from an EMBL/GenBank/DDBJ whole genome shotgun (WGS) entry which is preliminary data.</text>
</comment>
<evidence type="ECO:0000313" key="1">
    <source>
        <dbReference type="EMBL" id="GGP13784.1"/>
    </source>
</evidence>
<evidence type="ECO:0000313" key="2">
    <source>
        <dbReference type="Proteomes" id="UP000660745"/>
    </source>
</evidence>
<sequence>MTPLLRRPGSVIAAFREGYTRTDDFRFDDIAIQPFQHTFDGVLFGLVIETFEGEEHAEFYPNHIGFYEPWDGMYDT</sequence>
<dbReference type="RefSeq" id="WP_189142744.1">
    <property type="nucleotide sequence ID" value="NZ_BMNK01000015.1"/>
</dbReference>
<accession>A0A918E9C1</accession>
<reference evidence="1" key="1">
    <citation type="journal article" date="2014" name="Int. J. Syst. Evol. Microbiol.">
        <title>Complete genome sequence of Corynebacterium casei LMG S-19264T (=DSM 44701T), isolated from a smear-ripened cheese.</title>
        <authorList>
            <consortium name="US DOE Joint Genome Institute (JGI-PGF)"/>
            <person name="Walter F."/>
            <person name="Albersmeier A."/>
            <person name="Kalinowski J."/>
            <person name="Ruckert C."/>
        </authorList>
    </citation>
    <scope>NUCLEOTIDE SEQUENCE</scope>
    <source>
        <strain evidence="1">CGMCC 4.7430</strain>
    </source>
</reference>
<dbReference type="AlphaFoldDB" id="A0A918E9C1"/>
<dbReference type="EMBL" id="BMNK01000015">
    <property type="protein sequence ID" value="GGP13784.1"/>
    <property type="molecule type" value="Genomic_DNA"/>
</dbReference>
<proteinExistence type="predicted"/>
<reference evidence="1" key="2">
    <citation type="submission" date="2020-09" db="EMBL/GenBank/DDBJ databases">
        <authorList>
            <person name="Sun Q."/>
            <person name="Zhou Y."/>
        </authorList>
    </citation>
    <scope>NUCLEOTIDE SEQUENCE</scope>
    <source>
        <strain evidence="1">CGMCC 4.7430</strain>
    </source>
</reference>